<keyword evidence="3" id="KW-0520">NAD</keyword>
<feature type="domain" description="Aldehyde dehydrogenase" evidence="4">
    <location>
        <begin position="20"/>
        <end position="479"/>
    </location>
</feature>
<dbReference type="InterPro" id="IPR016160">
    <property type="entry name" value="Ald_DH_CS_CYS"/>
</dbReference>
<evidence type="ECO:0000313" key="5">
    <source>
        <dbReference type="EMBL" id="QGK69259.1"/>
    </source>
</evidence>
<accession>A0A5Q3QCJ5</accession>
<dbReference type="Gene3D" id="3.40.605.10">
    <property type="entry name" value="Aldehyde Dehydrogenase, Chain A, domain 1"/>
    <property type="match status" value="1"/>
</dbReference>
<evidence type="ECO:0000256" key="2">
    <source>
        <dbReference type="ARBA" id="ARBA00023002"/>
    </source>
</evidence>
<dbReference type="PANTHER" id="PTHR43866">
    <property type="entry name" value="MALONATE-SEMIALDEHYDE DEHYDROGENASE"/>
    <property type="match status" value="1"/>
</dbReference>
<keyword evidence="6" id="KW-1185">Reference proteome</keyword>
<evidence type="ECO:0000313" key="6">
    <source>
        <dbReference type="Proteomes" id="UP000371041"/>
    </source>
</evidence>
<dbReference type="GO" id="GO:0004491">
    <property type="term" value="F:methylmalonate-semialdehyde dehydrogenase (acylating, NAD) activity"/>
    <property type="evidence" value="ECO:0007669"/>
    <property type="project" value="UniProtKB-EC"/>
</dbReference>
<dbReference type="AlphaFoldDB" id="A0A5Q3QCJ5"/>
<dbReference type="PANTHER" id="PTHR43866:SF4">
    <property type="entry name" value="MALONATE-SEMIALDEHYDE DEHYDROGENASE"/>
    <property type="match status" value="1"/>
</dbReference>
<dbReference type="GO" id="GO:0006210">
    <property type="term" value="P:thymine catabolic process"/>
    <property type="evidence" value="ECO:0007669"/>
    <property type="project" value="TreeGrafter"/>
</dbReference>
<reference evidence="6" key="1">
    <citation type="submission" date="2019-11" db="EMBL/GenBank/DDBJ databases">
        <title>The complete genome sequence of Saccharopolyspora sp. E2A.</title>
        <authorList>
            <person name="Zhang G."/>
        </authorList>
    </citation>
    <scope>NUCLEOTIDE SEQUENCE [LARGE SCALE GENOMIC DNA]</scope>
    <source>
        <strain evidence="6">E2A</strain>
    </source>
</reference>
<protein>
    <recommendedName>
        <fullName evidence="1">methylmalonate-semialdehyde dehydrogenase (CoA acylating)</fullName>
        <ecNumber evidence="1">1.2.1.27</ecNumber>
    </recommendedName>
</protein>
<dbReference type="GO" id="GO:0006574">
    <property type="term" value="P:L-valine catabolic process"/>
    <property type="evidence" value="ECO:0007669"/>
    <property type="project" value="TreeGrafter"/>
</dbReference>
<dbReference type="InterPro" id="IPR016163">
    <property type="entry name" value="Ald_DH_C"/>
</dbReference>
<gene>
    <name evidence="5" type="primary">mmsA</name>
    <name evidence="5" type="ORF">GIY23_06665</name>
</gene>
<sequence length="499" mass="53333">MTKELEHFIGGRRVAGTSGAHGDVFDPNTGAVQARVPLASADEVAAAVADAEQAQRDWAQQNPQKRARVLMKFLELVNGEMDSLARLLASEHGKTVPDAKGDIQRGLEVVEFACGIPHLLKGEYTENAGTGIDVYSMRQPLGVVAGITPFNFPAMIPLWKAAPAIACGNSFVLKPSERDPSVPMRLAELFIEAGLPPGVFNVVNGDKTAVDAVLTDPRIQAVGFVGSSAIAEYIYTTCAQYGKRAQCFGGAKNHMIIMPDADLDQAADALIGAGYGSAGERCMAISVAVPVGEATADALVEKLVKKVNDLRIGTSYDEAADFGPLVTAEARQRVLDYIGKGVDEGAELLVDGREFTMAGHEDGFFLGGCLFDRVTPDMTIYREEIFGPVLSVVRAADYEQALRLPSEHEYGNGVAIFTRDGDAAREFTSRVNTGMVGVNVPIPVPIAYHTFGGWKRSGFGDLNQHGPDSVKFYTATKTVTSRWPSGVKEGASFTIPTMN</sequence>
<dbReference type="InterPro" id="IPR016161">
    <property type="entry name" value="Ald_DH/histidinol_DH"/>
</dbReference>
<dbReference type="FunFam" id="3.40.605.10:FF:000003">
    <property type="entry name" value="Methylmalonate-semialdehyde dehydrogenase [acylating]"/>
    <property type="match status" value="1"/>
</dbReference>
<dbReference type="InterPro" id="IPR016162">
    <property type="entry name" value="Ald_DH_N"/>
</dbReference>
<dbReference type="InterPro" id="IPR010061">
    <property type="entry name" value="MeMal-semiAld_DH"/>
</dbReference>
<evidence type="ECO:0000256" key="3">
    <source>
        <dbReference type="ARBA" id="ARBA00023027"/>
    </source>
</evidence>
<dbReference type="Pfam" id="PF00171">
    <property type="entry name" value="Aldedh"/>
    <property type="match status" value="1"/>
</dbReference>
<dbReference type="InterPro" id="IPR015590">
    <property type="entry name" value="Aldehyde_DH_dom"/>
</dbReference>
<dbReference type="PROSITE" id="PS00070">
    <property type="entry name" value="ALDEHYDE_DEHYDR_CYS"/>
    <property type="match status" value="1"/>
</dbReference>
<dbReference type="FunFam" id="3.40.309.10:FF:000002">
    <property type="entry name" value="Methylmalonate-semialdehyde dehydrogenase (Acylating)"/>
    <property type="match status" value="1"/>
</dbReference>
<dbReference type="KEGG" id="sace:GIY23_06665"/>
<dbReference type="RefSeq" id="WP_154075859.1">
    <property type="nucleotide sequence ID" value="NZ_CP045929.1"/>
</dbReference>
<keyword evidence="2 5" id="KW-0560">Oxidoreductase</keyword>
<organism evidence="5 6">
    <name type="scientific">Allosaccharopolyspora coralli</name>
    <dbReference type="NCBI Taxonomy" id="2665642"/>
    <lineage>
        <taxon>Bacteria</taxon>
        <taxon>Bacillati</taxon>
        <taxon>Actinomycetota</taxon>
        <taxon>Actinomycetes</taxon>
        <taxon>Pseudonocardiales</taxon>
        <taxon>Pseudonocardiaceae</taxon>
        <taxon>Allosaccharopolyspora</taxon>
    </lineage>
</organism>
<proteinExistence type="predicted"/>
<evidence type="ECO:0000259" key="4">
    <source>
        <dbReference type="Pfam" id="PF00171"/>
    </source>
</evidence>
<name>A0A5Q3QCJ5_9PSEU</name>
<dbReference type="EC" id="1.2.1.27" evidence="1"/>
<dbReference type="SUPFAM" id="SSF53720">
    <property type="entry name" value="ALDH-like"/>
    <property type="match status" value="1"/>
</dbReference>
<dbReference type="Proteomes" id="UP000371041">
    <property type="component" value="Chromosome"/>
</dbReference>
<dbReference type="Gene3D" id="3.40.309.10">
    <property type="entry name" value="Aldehyde Dehydrogenase, Chain A, domain 2"/>
    <property type="match status" value="1"/>
</dbReference>
<evidence type="ECO:0000256" key="1">
    <source>
        <dbReference type="ARBA" id="ARBA00013048"/>
    </source>
</evidence>
<dbReference type="EMBL" id="CP045929">
    <property type="protein sequence ID" value="QGK69259.1"/>
    <property type="molecule type" value="Genomic_DNA"/>
</dbReference>
<dbReference type="NCBIfam" id="TIGR01722">
    <property type="entry name" value="MMSDH"/>
    <property type="match status" value="1"/>
</dbReference>
<dbReference type="CDD" id="cd07085">
    <property type="entry name" value="ALDH_F6_MMSDH"/>
    <property type="match status" value="1"/>
</dbReference>